<sequence length="123" mass="13537">MIAGITDAIIIVLLAGTTLYGYWVSRKVKKLMSALNELEPLVQAYAMAVDKSEDSVNLMRSGVVAAATAKATAELDKAEPLKEEPEFHPRRSAPENGLGIQSLSDKKDLVRGFFEQTRMERRA</sequence>
<keyword evidence="2" id="KW-1133">Transmembrane helix</keyword>
<dbReference type="Proteomes" id="UP000051401">
    <property type="component" value="Unassembled WGS sequence"/>
</dbReference>
<reference evidence="3 5" key="1">
    <citation type="submission" date="2015-04" db="EMBL/GenBank/DDBJ databases">
        <title>The draft genome sequence of Roseovarius indicus B108T.</title>
        <authorList>
            <person name="Li G."/>
            <person name="Lai Q."/>
            <person name="Shao Z."/>
            <person name="Yan P."/>
        </authorList>
    </citation>
    <scope>NUCLEOTIDE SEQUENCE [LARGE SCALE GENOMIC DNA]</scope>
    <source>
        <strain evidence="3 5">B108</strain>
    </source>
</reference>
<accession>A0A0T5PCA8</accession>
<keyword evidence="2" id="KW-0812">Transmembrane</keyword>
<dbReference type="STRING" id="540747.SAMN04488031_104146"/>
<dbReference type="AlphaFoldDB" id="A0A0T5PCA8"/>
<keyword evidence="5" id="KW-1185">Reference proteome</keyword>
<evidence type="ECO:0000313" key="3">
    <source>
        <dbReference type="EMBL" id="KRS18591.1"/>
    </source>
</evidence>
<dbReference type="RefSeq" id="WP_057814818.1">
    <property type="nucleotide sequence ID" value="NZ_CP031598.1"/>
</dbReference>
<dbReference type="OrthoDB" id="7865359at2"/>
<dbReference type="EMBL" id="CP031598">
    <property type="protein sequence ID" value="QEW25613.1"/>
    <property type="molecule type" value="Genomic_DNA"/>
</dbReference>
<evidence type="ECO:0008006" key="7">
    <source>
        <dbReference type="Google" id="ProtNLM"/>
    </source>
</evidence>
<evidence type="ECO:0000313" key="6">
    <source>
        <dbReference type="Proteomes" id="UP000325785"/>
    </source>
</evidence>
<dbReference type="Proteomes" id="UP000325785">
    <property type="component" value="Chromosome"/>
</dbReference>
<organism evidence="3 5">
    <name type="scientific">Roseovarius indicus</name>
    <dbReference type="NCBI Taxonomy" id="540747"/>
    <lineage>
        <taxon>Bacteria</taxon>
        <taxon>Pseudomonadati</taxon>
        <taxon>Pseudomonadota</taxon>
        <taxon>Alphaproteobacteria</taxon>
        <taxon>Rhodobacterales</taxon>
        <taxon>Roseobacteraceae</taxon>
        <taxon>Roseovarius</taxon>
    </lineage>
</organism>
<reference evidence="4 6" key="2">
    <citation type="submission" date="2018-08" db="EMBL/GenBank/DDBJ databases">
        <title>Genetic Globetrotter - A new plasmid hitch-hiking vast phylogenetic and geographic distances.</title>
        <authorList>
            <person name="Vollmers J."/>
            <person name="Petersen J."/>
        </authorList>
    </citation>
    <scope>NUCLEOTIDE SEQUENCE [LARGE SCALE GENOMIC DNA]</scope>
    <source>
        <strain evidence="4 6">DSM 26383</strain>
    </source>
</reference>
<dbReference type="PATRIC" id="fig|540747.5.peg.3831"/>
<evidence type="ECO:0000256" key="1">
    <source>
        <dbReference type="SAM" id="MobiDB-lite"/>
    </source>
</evidence>
<name>A0A0T5PCA8_9RHOB</name>
<keyword evidence="2" id="KW-0472">Membrane</keyword>
<evidence type="ECO:0000313" key="5">
    <source>
        <dbReference type="Proteomes" id="UP000051401"/>
    </source>
</evidence>
<protein>
    <recommendedName>
        <fullName evidence="7">Flagellar motor switch protein</fullName>
    </recommendedName>
</protein>
<feature type="compositionally biased region" description="Basic and acidic residues" evidence="1">
    <location>
        <begin position="79"/>
        <end position="93"/>
    </location>
</feature>
<evidence type="ECO:0000313" key="4">
    <source>
        <dbReference type="EMBL" id="QEW25613.1"/>
    </source>
</evidence>
<dbReference type="EMBL" id="LAXI01000003">
    <property type="protein sequence ID" value="KRS18591.1"/>
    <property type="molecule type" value="Genomic_DNA"/>
</dbReference>
<dbReference type="KEGG" id="rid:RIdsm_01400"/>
<proteinExistence type="predicted"/>
<gene>
    <name evidence="4" type="ORF">RIdsm_01400</name>
    <name evidence="3" type="ORF">XM52_07345</name>
</gene>
<evidence type="ECO:0000256" key="2">
    <source>
        <dbReference type="SAM" id="Phobius"/>
    </source>
</evidence>
<feature type="transmembrane region" description="Helical" evidence="2">
    <location>
        <begin position="6"/>
        <end position="24"/>
    </location>
</feature>
<feature type="region of interest" description="Disordered" evidence="1">
    <location>
        <begin position="79"/>
        <end position="101"/>
    </location>
</feature>